<evidence type="ECO:0000313" key="1">
    <source>
        <dbReference type="EMBL" id="AHA72468.1"/>
    </source>
</evidence>
<evidence type="ECO:0000313" key="2">
    <source>
        <dbReference type="Proteomes" id="UP000018566"/>
    </source>
</evidence>
<sequence length="51" mass="5914">MSKPNLLFYANKLGGREIGLIFFAHYYKEQGFCETFVEILGIDIKGDVKWI</sequence>
<accession>A0A9W3KCX1</accession>
<dbReference type="Proteomes" id="UP000018566">
    <property type="component" value="Chromosome"/>
</dbReference>
<organism evidence="1 2">
    <name type="scientific">Bacillus thuringiensis YBT-1518</name>
    <dbReference type="NCBI Taxonomy" id="529122"/>
    <lineage>
        <taxon>Bacteria</taxon>
        <taxon>Bacillati</taxon>
        <taxon>Bacillota</taxon>
        <taxon>Bacilli</taxon>
        <taxon>Bacillales</taxon>
        <taxon>Bacillaceae</taxon>
        <taxon>Bacillus</taxon>
        <taxon>Bacillus cereus group</taxon>
    </lineage>
</organism>
<proteinExistence type="predicted"/>
<reference evidence="1 2" key="1">
    <citation type="submission" date="2013-05" db="EMBL/GenBank/DDBJ databases">
        <title>Complete genome sequence of Bacillus thuringiensis YBT-1518, a typical strain with high toxicity to nematode.</title>
        <authorList>
            <person name="Wang P."/>
            <person name="Zhang C."/>
            <person name="Guo M."/>
            <person name="Guo S."/>
            <person name="Zhu Y."/>
            <person name="Zheng J."/>
            <person name="Zhu L."/>
            <person name="Ruan L."/>
            <person name="Peng D."/>
            <person name="Sun M."/>
        </authorList>
    </citation>
    <scope>NUCLEOTIDE SEQUENCE [LARGE SCALE GENOMIC DNA]</scope>
    <source>
        <strain evidence="1 2">YBT-1518</strain>
    </source>
</reference>
<dbReference type="AlphaFoldDB" id="A0A9W3KCX1"/>
<dbReference type="KEGG" id="bthu:YBT1518_16540"/>
<dbReference type="EMBL" id="CP005935">
    <property type="protein sequence ID" value="AHA72468.1"/>
    <property type="molecule type" value="Genomic_DNA"/>
</dbReference>
<protein>
    <submittedName>
        <fullName evidence="1">Uncharacterized protein</fullName>
    </submittedName>
</protein>
<name>A0A9W3KCX1_BACTU</name>
<gene>
    <name evidence="1" type="ORF">YBT1518_16540</name>
</gene>